<sequence length="275" mass="31594">MAWNDEHTALVCKLFAEQVRKGNRPNTHLNNVGYTEVNERFFQCTDIMLKKSQLKNKWDKLKADLGAWRKLMRKQTGTGWNWDKGTINMDAEWWKKTKNDIPGIGKFKNRPLQNEDEMNVMFGSIINEEIDHWNPMSSNPIIPPKNDMSADIDSDNGDEVLEVSPTPGNAKRKAHIILEKPNKKPKSTTALVIQEHISKISESAQSFVSSRQAGITIEQVMEHVIACGADLGSDEHFVASELFVKKEQREMFMTIPTNEARFNWLKRKYDMIFGK</sequence>
<gene>
    <name evidence="2" type="ORF">PVAP13_1NG039008</name>
</gene>
<name>A0A8T0WMB2_PANVG</name>
<dbReference type="EMBL" id="CM029038">
    <property type="protein sequence ID" value="KAG2648288.1"/>
    <property type="molecule type" value="Genomic_DNA"/>
</dbReference>
<keyword evidence="3" id="KW-1185">Reference proteome</keyword>
<dbReference type="PANTHER" id="PTHR47851">
    <property type="entry name" value="OS06G0588700 PROTEIN-RELATED"/>
    <property type="match status" value="1"/>
</dbReference>
<evidence type="ECO:0000313" key="3">
    <source>
        <dbReference type="Proteomes" id="UP000823388"/>
    </source>
</evidence>
<dbReference type="AlphaFoldDB" id="A0A8T0WMB2"/>
<evidence type="ECO:0000259" key="1">
    <source>
        <dbReference type="Pfam" id="PF12776"/>
    </source>
</evidence>
<feature type="domain" description="Myb/SANT-like" evidence="1">
    <location>
        <begin position="3"/>
        <end position="96"/>
    </location>
</feature>
<accession>A0A8T0WMB2</accession>
<dbReference type="InterPro" id="IPR024752">
    <property type="entry name" value="Myb/SANT-like_dom"/>
</dbReference>
<dbReference type="Proteomes" id="UP000823388">
    <property type="component" value="Chromosome 1N"/>
</dbReference>
<comment type="caution">
    <text evidence="2">The sequence shown here is derived from an EMBL/GenBank/DDBJ whole genome shotgun (WGS) entry which is preliminary data.</text>
</comment>
<proteinExistence type="predicted"/>
<evidence type="ECO:0000313" key="2">
    <source>
        <dbReference type="EMBL" id="KAG2648288.1"/>
    </source>
</evidence>
<organism evidence="2 3">
    <name type="scientific">Panicum virgatum</name>
    <name type="common">Blackwell switchgrass</name>
    <dbReference type="NCBI Taxonomy" id="38727"/>
    <lineage>
        <taxon>Eukaryota</taxon>
        <taxon>Viridiplantae</taxon>
        <taxon>Streptophyta</taxon>
        <taxon>Embryophyta</taxon>
        <taxon>Tracheophyta</taxon>
        <taxon>Spermatophyta</taxon>
        <taxon>Magnoliopsida</taxon>
        <taxon>Liliopsida</taxon>
        <taxon>Poales</taxon>
        <taxon>Poaceae</taxon>
        <taxon>PACMAD clade</taxon>
        <taxon>Panicoideae</taxon>
        <taxon>Panicodae</taxon>
        <taxon>Paniceae</taxon>
        <taxon>Panicinae</taxon>
        <taxon>Panicum</taxon>
        <taxon>Panicum sect. Hiantes</taxon>
    </lineage>
</organism>
<protein>
    <recommendedName>
        <fullName evidence="1">Myb/SANT-like domain-containing protein</fullName>
    </recommendedName>
</protein>
<dbReference type="Pfam" id="PF12776">
    <property type="entry name" value="Myb_DNA-bind_3"/>
    <property type="match status" value="1"/>
</dbReference>
<reference evidence="2" key="1">
    <citation type="submission" date="2020-05" db="EMBL/GenBank/DDBJ databases">
        <title>WGS assembly of Panicum virgatum.</title>
        <authorList>
            <person name="Lovell J.T."/>
            <person name="Jenkins J."/>
            <person name="Shu S."/>
            <person name="Juenger T.E."/>
            <person name="Schmutz J."/>
        </authorList>
    </citation>
    <scope>NUCLEOTIDE SEQUENCE</scope>
    <source>
        <strain evidence="2">AP13</strain>
    </source>
</reference>
<dbReference type="PANTHER" id="PTHR47851:SF1">
    <property type="entry name" value="OS06G0588700 PROTEIN"/>
    <property type="match status" value="1"/>
</dbReference>